<comment type="cofactor">
    <cofactor evidence="7">
        <name>Mg(2+)</name>
        <dbReference type="ChEBI" id="CHEBI:18420"/>
    </cofactor>
</comment>
<dbReference type="GO" id="GO:0071555">
    <property type="term" value="P:cell wall organization"/>
    <property type="evidence" value="ECO:0007669"/>
    <property type="project" value="TreeGrafter"/>
</dbReference>
<dbReference type="AlphaFoldDB" id="A0LNJ8"/>
<accession>A0LNJ8</accession>
<feature type="region of interest" description="Disordered" evidence="8">
    <location>
        <begin position="493"/>
        <end position="521"/>
    </location>
</feature>
<dbReference type="GO" id="GO:0046872">
    <property type="term" value="F:metal ion binding"/>
    <property type="evidence" value="ECO:0007669"/>
    <property type="project" value="UniProtKB-KW"/>
</dbReference>
<evidence type="ECO:0000256" key="6">
    <source>
        <dbReference type="ARBA" id="ARBA00023136"/>
    </source>
</evidence>
<protein>
    <submittedName>
        <fullName evidence="10">Glycosyl transferase, family 4</fullName>
    </submittedName>
</protein>
<feature type="transmembrane region" description="Helical" evidence="9">
    <location>
        <begin position="6"/>
        <end position="26"/>
    </location>
</feature>
<dbReference type="PROSITE" id="PS01348">
    <property type="entry name" value="MRAY_2"/>
    <property type="match status" value="1"/>
</dbReference>
<feature type="binding site" evidence="7">
    <location>
        <position position="154"/>
    </location>
    <ligand>
        <name>Mg(2+)</name>
        <dbReference type="ChEBI" id="CHEBI:18420"/>
    </ligand>
</feature>
<keyword evidence="3 10" id="KW-0808">Transferase</keyword>
<sequence>MYTILIAFLASLLLALTLTPVVGRIAKRLDVVDRPAARKIHVEPIPRLGGIAVYLAFMLPFWGCVLFFSSYWDSSLIWISAGATVVFVMGLCDDVHQLRPDVKFLFQIVAALLACEGGLFFKQIALPWGSEFSLGWFSGIVTLFWVLLVVNAVNLIDGLDGLATGTSLFVSLVLLVLTENGGNTAAVVGLAALAGACMGFLRYNFNPASIFLGDCGSYFLGFILASLSILGSLKSPATVAIIIPIVALGLPLMDTILAPIRRFVLGRSMFQPDKSHIHHRLLRMGLSQRKAVLIMYGATLFLGVFALLIVHARDVKAGFLLLVLGFLVVFFIRKIGYLEYVTVDKVVGYFHDVTDVMGFARERRTFLDQQLHIARAASVEEMWERIVSACELLKMDEARIHFNGVWWNGPGDTYRWCLNEICLDLDQCRDRVLVLELPLVNGSKSYGTLSLRKDLLQDPISHYTLRRIEHLRRTVVAKLKELEDKQGSLQCRSVDRPSPVASSLPINETAHHAPQARRPLI</sequence>
<dbReference type="PANTHER" id="PTHR22926">
    <property type="entry name" value="PHOSPHO-N-ACETYLMURAMOYL-PENTAPEPTIDE-TRANSFERASE"/>
    <property type="match status" value="1"/>
</dbReference>
<gene>
    <name evidence="10" type="ordered locus">Sfum_3327</name>
</gene>
<dbReference type="OrthoDB" id="9783652at2"/>
<dbReference type="Pfam" id="PF00953">
    <property type="entry name" value="Glycos_transf_4"/>
    <property type="match status" value="1"/>
</dbReference>
<reference evidence="10 11" key="1">
    <citation type="submission" date="2006-10" db="EMBL/GenBank/DDBJ databases">
        <title>Complete sequence of Syntrophobacter fumaroxidans MPOB.</title>
        <authorList>
            <consortium name="US DOE Joint Genome Institute"/>
            <person name="Copeland A."/>
            <person name="Lucas S."/>
            <person name="Lapidus A."/>
            <person name="Barry K."/>
            <person name="Detter J.C."/>
            <person name="Glavina del Rio T."/>
            <person name="Hammon N."/>
            <person name="Israni S."/>
            <person name="Pitluck S."/>
            <person name="Goltsman E.G."/>
            <person name="Martinez M."/>
            <person name="Schmutz J."/>
            <person name="Larimer F."/>
            <person name="Land M."/>
            <person name="Hauser L."/>
            <person name="Kyrpides N."/>
            <person name="Kim E."/>
            <person name="Boone D.R."/>
            <person name="Brockman F."/>
            <person name="Culley D."/>
            <person name="Ferry J."/>
            <person name="Gunsalus R."/>
            <person name="McInerney M.J."/>
            <person name="Morrison M."/>
            <person name="Plugge C."/>
            <person name="Rohlin L."/>
            <person name="Scholten J."/>
            <person name="Sieber J."/>
            <person name="Stams A.J.M."/>
            <person name="Worm P."/>
            <person name="Henstra A.M."/>
            <person name="Richardson P."/>
        </authorList>
    </citation>
    <scope>NUCLEOTIDE SEQUENCE [LARGE SCALE GENOMIC DNA]</scope>
    <source>
        <strain evidence="11">DSM 10017 / MPOB</strain>
    </source>
</reference>
<dbReference type="PANTHER" id="PTHR22926:SF3">
    <property type="entry name" value="UNDECAPRENYL-PHOSPHATE ALPHA-N-ACETYLGLUCOSAMINYL 1-PHOSPHATE TRANSFERASE"/>
    <property type="match status" value="1"/>
</dbReference>
<feature type="binding site" evidence="7">
    <location>
        <position position="214"/>
    </location>
    <ligand>
        <name>Mg(2+)</name>
        <dbReference type="ChEBI" id="CHEBI:18420"/>
    </ligand>
</feature>
<dbReference type="GO" id="GO:0044038">
    <property type="term" value="P:cell wall macromolecule biosynthetic process"/>
    <property type="evidence" value="ECO:0007669"/>
    <property type="project" value="TreeGrafter"/>
</dbReference>
<keyword evidence="4 9" id="KW-0812">Transmembrane</keyword>
<evidence type="ECO:0000256" key="1">
    <source>
        <dbReference type="ARBA" id="ARBA00004651"/>
    </source>
</evidence>
<keyword evidence="6 9" id="KW-0472">Membrane</keyword>
<feature type="transmembrane region" description="Helical" evidence="9">
    <location>
        <begin position="239"/>
        <end position="260"/>
    </location>
</feature>
<feature type="transmembrane region" description="Helical" evidence="9">
    <location>
        <begin position="104"/>
        <end position="121"/>
    </location>
</feature>
<keyword evidence="11" id="KW-1185">Reference proteome</keyword>
<organism evidence="10 11">
    <name type="scientific">Syntrophobacter fumaroxidans (strain DSM 10017 / MPOB)</name>
    <dbReference type="NCBI Taxonomy" id="335543"/>
    <lineage>
        <taxon>Bacteria</taxon>
        <taxon>Pseudomonadati</taxon>
        <taxon>Thermodesulfobacteriota</taxon>
        <taxon>Syntrophobacteria</taxon>
        <taxon>Syntrophobacterales</taxon>
        <taxon>Syntrophobacteraceae</taxon>
        <taxon>Syntrophobacter</taxon>
    </lineage>
</organism>
<feature type="transmembrane region" description="Helical" evidence="9">
    <location>
        <begin position="47"/>
        <end position="69"/>
    </location>
</feature>
<dbReference type="STRING" id="335543.Sfum_3327"/>
<evidence type="ECO:0000256" key="5">
    <source>
        <dbReference type="ARBA" id="ARBA00022989"/>
    </source>
</evidence>
<evidence type="ECO:0000256" key="4">
    <source>
        <dbReference type="ARBA" id="ARBA00022692"/>
    </source>
</evidence>
<dbReference type="CDD" id="cd06853">
    <property type="entry name" value="GT_WecA_like"/>
    <property type="match status" value="1"/>
</dbReference>
<keyword evidence="7" id="KW-0479">Metal-binding</keyword>
<feature type="transmembrane region" description="Helical" evidence="9">
    <location>
        <begin position="75"/>
        <end position="92"/>
    </location>
</feature>
<proteinExistence type="predicted"/>
<evidence type="ECO:0000256" key="7">
    <source>
        <dbReference type="PIRSR" id="PIRSR600715-1"/>
    </source>
</evidence>
<keyword evidence="2" id="KW-1003">Cell membrane</keyword>
<evidence type="ECO:0000256" key="2">
    <source>
        <dbReference type="ARBA" id="ARBA00022475"/>
    </source>
</evidence>
<dbReference type="KEGG" id="sfu:Sfum_3327"/>
<dbReference type="InterPro" id="IPR000715">
    <property type="entry name" value="Glycosyl_transferase_4"/>
</dbReference>
<feature type="transmembrane region" description="Helical" evidence="9">
    <location>
        <begin position="215"/>
        <end position="233"/>
    </location>
</feature>
<dbReference type="InParanoid" id="A0LNJ8"/>
<keyword evidence="5 9" id="KW-1133">Transmembrane helix</keyword>
<name>A0LNJ8_SYNFM</name>
<keyword evidence="7" id="KW-0460">Magnesium</keyword>
<comment type="subcellular location">
    <subcellularLocation>
        <location evidence="1">Cell membrane</location>
        <topology evidence="1">Multi-pass membrane protein</topology>
    </subcellularLocation>
</comment>
<feature type="transmembrane region" description="Helical" evidence="9">
    <location>
        <begin position="291"/>
        <end position="309"/>
    </location>
</feature>
<evidence type="ECO:0000256" key="8">
    <source>
        <dbReference type="SAM" id="MobiDB-lite"/>
    </source>
</evidence>
<evidence type="ECO:0000313" key="10">
    <source>
        <dbReference type="EMBL" id="ABK19000.1"/>
    </source>
</evidence>
<dbReference type="GO" id="GO:0005886">
    <property type="term" value="C:plasma membrane"/>
    <property type="evidence" value="ECO:0007669"/>
    <property type="project" value="UniProtKB-SubCell"/>
</dbReference>
<dbReference type="eggNOG" id="COG0472">
    <property type="taxonomic scope" value="Bacteria"/>
</dbReference>
<dbReference type="FunCoup" id="A0LNJ8">
    <property type="interactions" value="275"/>
</dbReference>
<evidence type="ECO:0000256" key="9">
    <source>
        <dbReference type="SAM" id="Phobius"/>
    </source>
</evidence>
<dbReference type="EMBL" id="CP000478">
    <property type="protein sequence ID" value="ABK19000.1"/>
    <property type="molecule type" value="Genomic_DNA"/>
</dbReference>
<dbReference type="HOGENOM" id="CLU_023982_2_1_7"/>
<evidence type="ECO:0000313" key="11">
    <source>
        <dbReference type="Proteomes" id="UP000001784"/>
    </source>
</evidence>
<dbReference type="RefSeq" id="WP_011700125.1">
    <property type="nucleotide sequence ID" value="NC_008554.1"/>
</dbReference>
<dbReference type="InterPro" id="IPR018480">
    <property type="entry name" value="PNAcMuramoyl-5peptid_Trfase_CS"/>
</dbReference>
<dbReference type="Proteomes" id="UP000001784">
    <property type="component" value="Chromosome"/>
</dbReference>
<feature type="transmembrane region" description="Helical" evidence="9">
    <location>
        <begin position="315"/>
        <end position="332"/>
    </location>
</feature>
<evidence type="ECO:0000256" key="3">
    <source>
        <dbReference type="ARBA" id="ARBA00022679"/>
    </source>
</evidence>
<dbReference type="GO" id="GO:0016780">
    <property type="term" value="F:phosphotransferase activity, for other substituted phosphate groups"/>
    <property type="evidence" value="ECO:0007669"/>
    <property type="project" value="InterPro"/>
</dbReference>
<feature type="transmembrane region" description="Helical" evidence="9">
    <location>
        <begin position="133"/>
        <end position="152"/>
    </location>
</feature>
<dbReference type="GO" id="GO:0009103">
    <property type="term" value="P:lipopolysaccharide biosynthetic process"/>
    <property type="evidence" value="ECO:0007669"/>
    <property type="project" value="TreeGrafter"/>
</dbReference>